<gene>
    <name evidence="2" type="ORF">JCM21738_643</name>
</gene>
<feature type="transmembrane region" description="Helical" evidence="1">
    <location>
        <begin position="57"/>
        <end position="77"/>
    </location>
</feature>
<reference evidence="2 3" key="1">
    <citation type="submission" date="2013-12" db="EMBL/GenBank/DDBJ databases">
        <title>NBRP : Genome information of microbial organism related human and environment.</title>
        <authorList>
            <person name="Hattori M."/>
            <person name="Oshima K."/>
            <person name="Inaba H."/>
            <person name="Suda W."/>
            <person name="Sakamoto M."/>
            <person name="Iino T."/>
            <person name="Kitahara M."/>
            <person name="Oshida Y."/>
            <person name="Iida T."/>
            <person name="Kudo T."/>
            <person name="Itoh T."/>
            <person name="Ahmed I."/>
            <person name="Ohkuma M."/>
        </authorList>
    </citation>
    <scope>NUCLEOTIDE SEQUENCE [LARGE SCALE GENOMIC DNA]</scope>
    <source>
        <strain evidence="2 3">JCM 21738</strain>
    </source>
</reference>
<organism evidence="2 3">
    <name type="scientific">Mesobacillus boroniphilus JCM 21738</name>
    <dbReference type="NCBI Taxonomy" id="1294265"/>
    <lineage>
        <taxon>Bacteria</taxon>
        <taxon>Bacillati</taxon>
        <taxon>Bacillota</taxon>
        <taxon>Bacilli</taxon>
        <taxon>Bacillales</taxon>
        <taxon>Bacillaceae</taxon>
        <taxon>Mesobacillus</taxon>
    </lineage>
</organism>
<evidence type="ECO:0000256" key="1">
    <source>
        <dbReference type="SAM" id="Phobius"/>
    </source>
</evidence>
<dbReference type="RefSeq" id="WP_023627126.1">
    <property type="nucleotide sequence ID" value="NZ_BAUW01000004.1"/>
</dbReference>
<accession>W4RI79</accession>
<keyword evidence="3" id="KW-1185">Reference proteome</keyword>
<dbReference type="Proteomes" id="UP000018949">
    <property type="component" value="Unassembled WGS sequence"/>
</dbReference>
<keyword evidence="1" id="KW-1133">Transmembrane helix</keyword>
<name>W4RI79_9BACI</name>
<feature type="transmembrane region" description="Helical" evidence="1">
    <location>
        <begin position="6"/>
        <end position="25"/>
    </location>
</feature>
<feature type="transmembrane region" description="Helical" evidence="1">
    <location>
        <begin position="32"/>
        <end position="51"/>
    </location>
</feature>
<keyword evidence="1" id="KW-0812">Transmembrane</keyword>
<comment type="caution">
    <text evidence="2">The sequence shown here is derived from an EMBL/GenBank/DDBJ whole genome shotgun (WGS) entry which is preliminary data.</text>
</comment>
<evidence type="ECO:0000313" key="3">
    <source>
        <dbReference type="Proteomes" id="UP000018949"/>
    </source>
</evidence>
<protein>
    <submittedName>
        <fullName evidence="2">Uncharacterized protein</fullName>
    </submittedName>
</protein>
<dbReference type="EMBL" id="BAUW01000004">
    <property type="protein sequence ID" value="GAE43971.1"/>
    <property type="molecule type" value="Genomic_DNA"/>
</dbReference>
<dbReference type="AlphaFoldDB" id="W4RI79"/>
<evidence type="ECO:0000313" key="2">
    <source>
        <dbReference type="EMBL" id="GAE43971.1"/>
    </source>
</evidence>
<sequence>MISLLLLFLSTVLSASLIFAIPFGLEKRQKKLIAVTAPAVGSLGLAFSLIVPHWQSLLVMVLMAVLAGCVIISRTTATLESDGAISRVMDTGDLSEFDIYHDLPKSIDEHENIDSALKEISLSNAVSSKEEDIRIAEDISFLEPRNNQEFELSELEIIPVLNLEALKEEVDDAAYET</sequence>
<keyword evidence="1" id="KW-0472">Membrane</keyword>
<proteinExistence type="predicted"/>